<keyword evidence="5 8" id="KW-0812">Transmembrane</keyword>
<feature type="transmembrane region" description="Helical" evidence="8">
    <location>
        <begin position="59"/>
        <end position="77"/>
    </location>
</feature>
<dbReference type="PANTHER" id="PTHR34702">
    <property type="entry name" value="NA(+)/H(+) ANTIPORTER SUBUNIT F1"/>
    <property type="match status" value="1"/>
</dbReference>
<feature type="transmembrane region" description="Helical" evidence="8">
    <location>
        <begin position="32"/>
        <end position="52"/>
    </location>
</feature>
<dbReference type="Proteomes" id="UP000567922">
    <property type="component" value="Unassembled WGS sequence"/>
</dbReference>
<evidence type="ECO:0000256" key="2">
    <source>
        <dbReference type="ARBA" id="ARBA00009212"/>
    </source>
</evidence>
<keyword evidence="4" id="KW-1003">Cell membrane</keyword>
<evidence type="ECO:0000313" key="9">
    <source>
        <dbReference type="EMBL" id="MBB3037553.1"/>
    </source>
</evidence>
<sequence length="92" mass="9539">MNIVFLVCGAMLVAASIITTYRLLAGPNSLDRLVAVDMLVALCLCGLAAWAAYSRDTTVVSAVVALALLGFIGSVSITRYRVSDTETGTSGP</sequence>
<keyword evidence="6 8" id="KW-1133">Transmembrane helix</keyword>
<evidence type="ECO:0000256" key="1">
    <source>
        <dbReference type="ARBA" id="ARBA00004651"/>
    </source>
</evidence>
<dbReference type="OrthoDB" id="3733837at2"/>
<dbReference type="PANTHER" id="PTHR34702:SF1">
    <property type="entry name" value="NA(+)_H(+) ANTIPORTER SUBUNIT F"/>
    <property type="match status" value="1"/>
</dbReference>
<dbReference type="EMBL" id="JACHWS010000002">
    <property type="protein sequence ID" value="MBB3037553.1"/>
    <property type="molecule type" value="Genomic_DNA"/>
</dbReference>
<evidence type="ECO:0000313" key="10">
    <source>
        <dbReference type="Proteomes" id="UP000567922"/>
    </source>
</evidence>
<comment type="caution">
    <text evidence="9">The sequence shown here is derived from an EMBL/GenBank/DDBJ whole genome shotgun (WGS) entry which is preliminary data.</text>
</comment>
<proteinExistence type="inferred from homology"/>
<evidence type="ECO:0000256" key="8">
    <source>
        <dbReference type="SAM" id="Phobius"/>
    </source>
</evidence>
<evidence type="ECO:0000256" key="5">
    <source>
        <dbReference type="ARBA" id="ARBA00022692"/>
    </source>
</evidence>
<evidence type="ECO:0000256" key="7">
    <source>
        <dbReference type="ARBA" id="ARBA00023136"/>
    </source>
</evidence>
<keyword evidence="7 8" id="KW-0472">Membrane</keyword>
<dbReference type="InterPro" id="IPR007208">
    <property type="entry name" value="MrpF/PhaF-like"/>
</dbReference>
<name>A0A839RNH4_9ACTN</name>
<protein>
    <submittedName>
        <fullName evidence="9">Multicomponent Na+:H+ antiporter subunit F</fullName>
    </submittedName>
</protein>
<dbReference type="GO" id="GO:0015385">
    <property type="term" value="F:sodium:proton antiporter activity"/>
    <property type="evidence" value="ECO:0007669"/>
    <property type="project" value="TreeGrafter"/>
</dbReference>
<dbReference type="GO" id="GO:0005886">
    <property type="term" value="C:plasma membrane"/>
    <property type="evidence" value="ECO:0007669"/>
    <property type="project" value="UniProtKB-SubCell"/>
</dbReference>
<organism evidence="9 10">
    <name type="scientific">Hoyosella altamirensis</name>
    <dbReference type="NCBI Taxonomy" id="616997"/>
    <lineage>
        <taxon>Bacteria</taxon>
        <taxon>Bacillati</taxon>
        <taxon>Actinomycetota</taxon>
        <taxon>Actinomycetes</taxon>
        <taxon>Mycobacteriales</taxon>
        <taxon>Hoyosellaceae</taxon>
        <taxon>Hoyosella</taxon>
    </lineage>
</organism>
<accession>A0A839RNH4</accession>
<gene>
    <name evidence="9" type="ORF">FHU29_002002</name>
</gene>
<dbReference type="Pfam" id="PF04066">
    <property type="entry name" value="MrpF_PhaF"/>
    <property type="match status" value="1"/>
</dbReference>
<evidence type="ECO:0000256" key="4">
    <source>
        <dbReference type="ARBA" id="ARBA00022475"/>
    </source>
</evidence>
<evidence type="ECO:0000256" key="6">
    <source>
        <dbReference type="ARBA" id="ARBA00022989"/>
    </source>
</evidence>
<comment type="similarity">
    <text evidence="2">Belongs to the CPA3 antiporters (TC 2.A.63) subunit F family.</text>
</comment>
<evidence type="ECO:0000256" key="3">
    <source>
        <dbReference type="ARBA" id="ARBA00022448"/>
    </source>
</evidence>
<comment type="subcellular location">
    <subcellularLocation>
        <location evidence="1">Cell membrane</location>
        <topology evidence="1">Multi-pass membrane protein</topology>
    </subcellularLocation>
</comment>
<keyword evidence="3" id="KW-0813">Transport</keyword>
<keyword evidence="10" id="KW-1185">Reference proteome</keyword>
<dbReference type="AlphaFoldDB" id="A0A839RNH4"/>
<dbReference type="RefSeq" id="WP_064441008.1">
    <property type="nucleotide sequence ID" value="NZ_BDDI01000011.1"/>
</dbReference>
<reference evidence="9 10" key="1">
    <citation type="submission" date="2020-08" db="EMBL/GenBank/DDBJ databases">
        <title>Sequencing the genomes of 1000 actinobacteria strains.</title>
        <authorList>
            <person name="Klenk H.-P."/>
        </authorList>
    </citation>
    <scope>NUCLEOTIDE SEQUENCE [LARGE SCALE GENOMIC DNA]</scope>
    <source>
        <strain evidence="9 10">DSM 45258</strain>
    </source>
</reference>
<dbReference type="NCBIfam" id="NF005930">
    <property type="entry name" value="PRK07948.1"/>
    <property type="match status" value="1"/>
</dbReference>